<protein>
    <submittedName>
        <fullName evidence="1">Uncharacterized protein</fullName>
    </submittedName>
</protein>
<dbReference type="RefSeq" id="WP_075443117.1">
    <property type="nucleotide sequence ID" value="NZ_FOQK01000009.1"/>
</dbReference>
<dbReference type="Proteomes" id="UP000183639">
    <property type="component" value="Unassembled WGS sequence"/>
</dbReference>
<accession>A0A1I3EAS6</accession>
<evidence type="ECO:0000313" key="1">
    <source>
        <dbReference type="EMBL" id="SFH96082.1"/>
    </source>
</evidence>
<dbReference type="OrthoDB" id="2063512at2"/>
<organism evidence="1 2">
    <name type="scientific">Selenomonas ruminantium</name>
    <dbReference type="NCBI Taxonomy" id="971"/>
    <lineage>
        <taxon>Bacteria</taxon>
        <taxon>Bacillati</taxon>
        <taxon>Bacillota</taxon>
        <taxon>Negativicutes</taxon>
        <taxon>Selenomonadales</taxon>
        <taxon>Selenomonadaceae</taxon>
        <taxon>Selenomonas</taxon>
    </lineage>
</organism>
<gene>
    <name evidence="1" type="ORF">SAMN04487861_10990</name>
</gene>
<proteinExistence type="predicted"/>
<sequence length="187" mass="20574">MEKNHLRALAEVLARLQGERFAGAVIMRAEWSLLPAGEGQTEALRVLRDRHGLMTVCCQAAGEQLLVTMLLGHEPVRPAVDMSTSDKSDLTCQMAGRERWRISAAEVRAFAAAVGDGNSIHQGDAPVIPGLLLLEKLLAQRPLGAAKLVLRFFHAAYAGFVFVDWPSGRLWQEERCTAAFAWQEIKV</sequence>
<dbReference type="EMBL" id="FOQK01000009">
    <property type="protein sequence ID" value="SFH96082.1"/>
    <property type="molecule type" value="Genomic_DNA"/>
</dbReference>
<evidence type="ECO:0000313" key="2">
    <source>
        <dbReference type="Proteomes" id="UP000183639"/>
    </source>
</evidence>
<name>A0A1I3EAS6_SELRU</name>
<dbReference type="AlphaFoldDB" id="A0A1I3EAS6"/>
<reference evidence="1 2" key="1">
    <citation type="submission" date="2016-10" db="EMBL/GenBank/DDBJ databases">
        <authorList>
            <person name="de Groot N.N."/>
        </authorList>
    </citation>
    <scope>NUCLEOTIDE SEQUENCE [LARGE SCALE GENOMIC DNA]</scope>
    <source>
        <strain evidence="1 2">Z108</strain>
    </source>
</reference>